<evidence type="ECO:0000256" key="4">
    <source>
        <dbReference type="ARBA" id="ARBA00022679"/>
    </source>
</evidence>
<evidence type="ECO:0000256" key="9">
    <source>
        <dbReference type="ARBA" id="ARBA00023136"/>
    </source>
</evidence>
<comment type="subcellular location">
    <subcellularLocation>
        <location evidence="1 10">Golgi apparatus membrane</location>
        <topology evidence="1 10">Single-pass type II membrane protein</topology>
    </subcellularLocation>
</comment>
<accession>A0A016WZT5</accession>
<dbReference type="Gene3D" id="3.90.550.50">
    <property type="match status" value="1"/>
</dbReference>
<dbReference type="EC" id="2.4.1.-" evidence="10"/>
<dbReference type="PANTHER" id="PTHR11214:SF391">
    <property type="entry name" value="BETA-1,3-GALACTOSYLTRANSFERASE BRE-2-RELATED"/>
    <property type="match status" value="1"/>
</dbReference>
<evidence type="ECO:0000256" key="7">
    <source>
        <dbReference type="ARBA" id="ARBA00022989"/>
    </source>
</evidence>
<evidence type="ECO:0000256" key="6">
    <source>
        <dbReference type="ARBA" id="ARBA00022968"/>
    </source>
</evidence>
<keyword evidence="9" id="KW-0472">Membrane</keyword>
<keyword evidence="5" id="KW-0812">Transmembrane</keyword>
<dbReference type="GO" id="GO:0000139">
    <property type="term" value="C:Golgi membrane"/>
    <property type="evidence" value="ECO:0007669"/>
    <property type="project" value="UniProtKB-SubCell"/>
</dbReference>
<comment type="caution">
    <text evidence="11">The sequence shown here is derived from an EMBL/GenBank/DDBJ whole genome shotgun (WGS) entry which is preliminary data.</text>
</comment>
<keyword evidence="8 10" id="KW-0333">Golgi apparatus</keyword>
<gene>
    <name evidence="11" type="primary">Acey_s0449.g1651</name>
    <name evidence="11" type="ORF">Y032_0449g1651</name>
</gene>
<name>A0A016WZT5_9BILA</name>
<keyword evidence="4" id="KW-0808">Transferase</keyword>
<dbReference type="OrthoDB" id="5512589at2759"/>
<dbReference type="STRING" id="53326.A0A016WZT5"/>
<evidence type="ECO:0000256" key="2">
    <source>
        <dbReference type="ARBA" id="ARBA00008661"/>
    </source>
</evidence>
<keyword evidence="7" id="KW-1133">Transmembrane helix</keyword>
<evidence type="ECO:0000313" key="12">
    <source>
        <dbReference type="Proteomes" id="UP000024635"/>
    </source>
</evidence>
<protein>
    <recommendedName>
        <fullName evidence="10">Hexosyltransferase</fullName>
        <ecNumber evidence="10">2.4.1.-</ecNumber>
    </recommendedName>
</protein>
<dbReference type="GO" id="GO:0006493">
    <property type="term" value="P:protein O-linked glycosylation"/>
    <property type="evidence" value="ECO:0007669"/>
    <property type="project" value="TreeGrafter"/>
</dbReference>
<comment type="similarity">
    <text evidence="2 10">Belongs to the glycosyltransferase 31 family.</text>
</comment>
<evidence type="ECO:0000256" key="3">
    <source>
        <dbReference type="ARBA" id="ARBA00022676"/>
    </source>
</evidence>
<dbReference type="Pfam" id="PF01762">
    <property type="entry name" value="Galactosyl_T"/>
    <property type="match status" value="1"/>
</dbReference>
<keyword evidence="3 10" id="KW-0328">Glycosyltransferase</keyword>
<evidence type="ECO:0000256" key="10">
    <source>
        <dbReference type="RuleBase" id="RU363063"/>
    </source>
</evidence>
<evidence type="ECO:0000256" key="8">
    <source>
        <dbReference type="ARBA" id="ARBA00023034"/>
    </source>
</evidence>
<dbReference type="EMBL" id="JARK01000049">
    <property type="protein sequence ID" value="EYC44782.1"/>
    <property type="molecule type" value="Genomic_DNA"/>
</dbReference>
<dbReference type="Proteomes" id="UP000024635">
    <property type="component" value="Unassembled WGS sequence"/>
</dbReference>
<evidence type="ECO:0000256" key="1">
    <source>
        <dbReference type="ARBA" id="ARBA00004323"/>
    </source>
</evidence>
<reference evidence="12" key="1">
    <citation type="journal article" date="2015" name="Nat. Genet.">
        <title>The genome and transcriptome of the zoonotic hookworm Ancylostoma ceylanicum identify infection-specific gene families.</title>
        <authorList>
            <person name="Schwarz E.M."/>
            <person name="Hu Y."/>
            <person name="Antoshechkin I."/>
            <person name="Miller M.M."/>
            <person name="Sternberg P.W."/>
            <person name="Aroian R.V."/>
        </authorList>
    </citation>
    <scope>NUCLEOTIDE SEQUENCE</scope>
    <source>
        <strain evidence="12">HY135</strain>
    </source>
</reference>
<keyword evidence="6" id="KW-0735">Signal-anchor</keyword>
<dbReference type="GO" id="GO:0016758">
    <property type="term" value="F:hexosyltransferase activity"/>
    <property type="evidence" value="ECO:0007669"/>
    <property type="project" value="InterPro"/>
</dbReference>
<keyword evidence="12" id="KW-1185">Reference proteome</keyword>
<dbReference type="PANTHER" id="PTHR11214">
    <property type="entry name" value="BETA-1,3-N-ACETYLGLUCOSAMINYLTRANSFERASE"/>
    <property type="match status" value="1"/>
</dbReference>
<evidence type="ECO:0000256" key="5">
    <source>
        <dbReference type="ARBA" id="ARBA00022692"/>
    </source>
</evidence>
<dbReference type="AlphaFoldDB" id="A0A016WZT5"/>
<evidence type="ECO:0000313" key="11">
    <source>
        <dbReference type="EMBL" id="EYC44782.1"/>
    </source>
</evidence>
<dbReference type="InterPro" id="IPR002659">
    <property type="entry name" value="Glyco_trans_31"/>
</dbReference>
<proteinExistence type="inferred from homology"/>
<organism evidence="11 12">
    <name type="scientific">Ancylostoma ceylanicum</name>
    <dbReference type="NCBI Taxonomy" id="53326"/>
    <lineage>
        <taxon>Eukaryota</taxon>
        <taxon>Metazoa</taxon>
        <taxon>Ecdysozoa</taxon>
        <taxon>Nematoda</taxon>
        <taxon>Chromadorea</taxon>
        <taxon>Rhabditida</taxon>
        <taxon>Rhabditina</taxon>
        <taxon>Rhabditomorpha</taxon>
        <taxon>Strongyloidea</taxon>
        <taxon>Ancylostomatidae</taxon>
        <taxon>Ancylostomatinae</taxon>
        <taxon>Ancylostoma</taxon>
    </lineage>
</organism>
<sequence>MRVCILLTEGTRNSQCRSTGFSARIEKELFRQYLLAFFRRLPVVSGIFGLISKSNELVFKGNLVEREERLPNQTLYYNLLYRDANTLNFTNPSIHEDAKVIVLVCSALSNTSIRDTIRRTWANPQLSKAVHSKTIAVVFLVGTGKITDAVWKELRTSMDVLQVDVQESYANLVYKILAAYRWIQENHPEKFVLKMDSDIVALLDKVEPILGNPYNKTLQCYSHTKAKPDREASSPWYVPLSVYPEYYLPEYCSGPLYLMSPAALSAILQVAPQGEVFEVEDAFFTGLLASKAGVRIKKSRGIWHREKLSQPCVNNRGTVIAYPVHSASPTRLAEAWDHLRTLRCRWPVEHFVLTFLFDD</sequence>